<dbReference type="PANTHER" id="PTHR11384:SF59">
    <property type="entry name" value="LYSOSOMAL COBALAMIN TRANSPORTER ABCD4"/>
    <property type="match status" value="1"/>
</dbReference>
<dbReference type="Pfam" id="PF00005">
    <property type="entry name" value="ABC_tran"/>
    <property type="match status" value="1"/>
</dbReference>
<dbReference type="PROSITE" id="PS00211">
    <property type="entry name" value="ABC_TRANSPORTER_1"/>
    <property type="match status" value="1"/>
</dbReference>
<dbReference type="PROSITE" id="PS50893">
    <property type="entry name" value="ABC_TRANSPORTER_2"/>
    <property type="match status" value="1"/>
</dbReference>
<dbReference type="PROSITE" id="PS50929">
    <property type="entry name" value="ABC_TM1F"/>
    <property type="match status" value="1"/>
</dbReference>
<evidence type="ECO:0000256" key="7">
    <source>
        <dbReference type="ARBA" id="ARBA00022989"/>
    </source>
</evidence>
<dbReference type="Pfam" id="PF06472">
    <property type="entry name" value="ABC_membrane_2"/>
    <property type="match status" value="1"/>
</dbReference>
<dbReference type="InterPro" id="IPR050835">
    <property type="entry name" value="ABC_transporter_sub-D"/>
</dbReference>
<organism evidence="12 13">
    <name type="scientific">Aquamicrobium lusatiense</name>
    <dbReference type="NCBI Taxonomy" id="89772"/>
    <lineage>
        <taxon>Bacteria</taxon>
        <taxon>Pseudomonadati</taxon>
        <taxon>Pseudomonadota</taxon>
        <taxon>Alphaproteobacteria</taxon>
        <taxon>Hyphomicrobiales</taxon>
        <taxon>Phyllobacteriaceae</taxon>
        <taxon>Aquamicrobium</taxon>
    </lineage>
</organism>
<keyword evidence="3" id="KW-0813">Transport</keyword>
<accession>A0A7W9S4D2</accession>
<dbReference type="GO" id="GO:0140359">
    <property type="term" value="F:ABC-type transporter activity"/>
    <property type="evidence" value="ECO:0007669"/>
    <property type="project" value="InterPro"/>
</dbReference>
<evidence type="ECO:0000256" key="9">
    <source>
        <dbReference type="SAM" id="Phobius"/>
    </source>
</evidence>
<feature type="domain" description="ABC transmembrane type-1" evidence="11">
    <location>
        <begin position="30"/>
        <end position="341"/>
    </location>
</feature>
<evidence type="ECO:0000256" key="5">
    <source>
        <dbReference type="ARBA" id="ARBA00022741"/>
    </source>
</evidence>
<dbReference type="SUPFAM" id="SSF52540">
    <property type="entry name" value="P-loop containing nucleoside triphosphate hydrolases"/>
    <property type="match status" value="1"/>
</dbReference>
<dbReference type="InterPro" id="IPR027417">
    <property type="entry name" value="P-loop_NTPase"/>
</dbReference>
<evidence type="ECO:0000256" key="6">
    <source>
        <dbReference type="ARBA" id="ARBA00022840"/>
    </source>
</evidence>
<dbReference type="InterPro" id="IPR017871">
    <property type="entry name" value="ABC_transporter-like_CS"/>
</dbReference>
<evidence type="ECO:0000313" key="13">
    <source>
        <dbReference type="Proteomes" id="UP000533306"/>
    </source>
</evidence>
<dbReference type="AlphaFoldDB" id="A0A7W9S4D2"/>
<dbReference type="PANTHER" id="PTHR11384">
    <property type="entry name" value="ATP-BINDING CASSETTE, SUB-FAMILY D MEMBER"/>
    <property type="match status" value="1"/>
</dbReference>
<keyword evidence="7 9" id="KW-1133">Transmembrane helix</keyword>
<dbReference type="SMART" id="SM00382">
    <property type="entry name" value="AAA"/>
    <property type="match status" value="1"/>
</dbReference>
<feature type="transmembrane region" description="Helical" evidence="9">
    <location>
        <begin position="197"/>
        <end position="217"/>
    </location>
</feature>
<comment type="similarity">
    <text evidence="2">Belongs to the ABC transporter superfamily.</text>
</comment>
<keyword evidence="8 9" id="KW-0472">Membrane</keyword>
<reference evidence="12 13" key="1">
    <citation type="submission" date="2020-08" db="EMBL/GenBank/DDBJ databases">
        <title>Genomic Encyclopedia of Type Strains, Phase IV (KMG-IV): sequencing the most valuable type-strain genomes for metagenomic binning, comparative biology and taxonomic classification.</title>
        <authorList>
            <person name="Goeker M."/>
        </authorList>
    </citation>
    <scope>NUCLEOTIDE SEQUENCE [LARGE SCALE GENOMIC DNA]</scope>
    <source>
        <strain evidence="12 13">DSM 11099</strain>
    </source>
</reference>
<evidence type="ECO:0000259" key="10">
    <source>
        <dbReference type="PROSITE" id="PS50893"/>
    </source>
</evidence>
<dbReference type="InterPro" id="IPR011527">
    <property type="entry name" value="ABC1_TM_dom"/>
</dbReference>
<name>A0A7W9S4D2_9HYPH</name>
<dbReference type="GO" id="GO:0005524">
    <property type="term" value="F:ATP binding"/>
    <property type="evidence" value="ECO:0007669"/>
    <property type="project" value="UniProtKB-KW"/>
</dbReference>
<keyword evidence="5" id="KW-0547">Nucleotide-binding</keyword>
<feature type="transmembrane region" description="Helical" evidence="9">
    <location>
        <begin position="289"/>
        <end position="308"/>
    </location>
</feature>
<comment type="subcellular location">
    <subcellularLocation>
        <location evidence="1">Cell membrane</location>
        <topology evidence="1">Multi-pass membrane protein</topology>
    </subcellularLocation>
</comment>
<comment type="caution">
    <text evidence="12">The sequence shown here is derived from an EMBL/GenBank/DDBJ whole genome shotgun (WGS) entry which is preliminary data.</text>
</comment>
<gene>
    <name evidence="12" type="ORF">HNR59_003275</name>
</gene>
<dbReference type="InterPro" id="IPR003593">
    <property type="entry name" value="AAA+_ATPase"/>
</dbReference>
<dbReference type="EMBL" id="JACHEU010000003">
    <property type="protein sequence ID" value="MBB6013881.1"/>
    <property type="molecule type" value="Genomic_DNA"/>
</dbReference>
<feature type="domain" description="ABC transporter" evidence="10">
    <location>
        <begin position="377"/>
        <end position="587"/>
    </location>
</feature>
<keyword evidence="6 12" id="KW-0067">ATP-binding</keyword>
<dbReference type="InterPro" id="IPR036640">
    <property type="entry name" value="ABC1_TM_sf"/>
</dbReference>
<feature type="transmembrane region" description="Helical" evidence="9">
    <location>
        <begin position="66"/>
        <end position="88"/>
    </location>
</feature>
<feature type="transmembrane region" description="Helical" evidence="9">
    <location>
        <begin position="165"/>
        <end position="185"/>
    </location>
</feature>
<dbReference type="Proteomes" id="UP000533306">
    <property type="component" value="Unassembled WGS sequence"/>
</dbReference>
<dbReference type="InterPro" id="IPR003439">
    <property type="entry name" value="ABC_transporter-like_ATP-bd"/>
</dbReference>
<dbReference type="SUPFAM" id="SSF90123">
    <property type="entry name" value="ABC transporter transmembrane region"/>
    <property type="match status" value="1"/>
</dbReference>
<evidence type="ECO:0000256" key="4">
    <source>
        <dbReference type="ARBA" id="ARBA00022692"/>
    </source>
</evidence>
<proteinExistence type="inferred from homology"/>
<protein>
    <submittedName>
        <fullName evidence="12">Putative ATP-binding cassette transporter</fullName>
    </submittedName>
</protein>
<dbReference type="Gene3D" id="3.40.50.300">
    <property type="entry name" value="P-loop containing nucleotide triphosphate hydrolases"/>
    <property type="match status" value="1"/>
</dbReference>
<keyword evidence="13" id="KW-1185">Reference proteome</keyword>
<evidence type="ECO:0000256" key="2">
    <source>
        <dbReference type="ARBA" id="ARBA00005417"/>
    </source>
</evidence>
<dbReference type="Gene3D" id="1.20.1560.10">
    <property type="entry name" value="ABC transporter type 1, transmembrane domain"/>
    <property type="match status" value="1"/>
</dbReference>
<evidence type="ECO:0000256" key="8">
    <source>
        <dbReference type="ARBA" id="ARBA00023136"/>
    </source>
</evidence>
<keyword evidence="4 9" id="KW-0812">Transmembrane</keyword>
<dbReference type="RefSeq" id="WP_183832071.1">
    <property type="nucleotide sequence ID" value="NZ_JACHEU010000003.1"/>
</dbReference>
<evidence type="ECO:0000259" key="11">
    <source>
        <dbReference type="PROSITE" id="PS50929"/>
    </source>
</evidence>
<sequence length="589" mass="65279">MIEILRHVSRILKLCTSGRGGRITLLIYGVVLVLELASIVVALRVIDWTKDFYDALQQMNAAEALHQTWIFAAIVVAEASRNLCSIYFRKMLEIRWREALTARLLDKWLQGGHYHRIQEFTEGGLLDNPDQRIAEDSRIFISGNVADSTTASGFVPLSLDIVTRMVGLISYASVLWGLSGFALDLGVLGVDWSLPRYMVWFAFAYVILAIAITHLLGRPLKELYFRQQQREADYRFGLVHVRRNADQIAQLDGAAAERRELDRRFGRIVANWRRLIGQELRLSSFTYPYYYTALRIPTFLAMPAYFAGALTFGGMMQISSAFAKVVTTLSWFIFSYRPLSELAAAAKRLGGLIEFLDRPPQAVAPAISAGSSPDGVFRAQALELAAPGTKPFLALPELRLNRGESIWLSGPSGVGKTTLGKAIAGLWPHGRGEVLFPASGFFVIPQHPYLPLGDAVEAVCYPLPVSAFSDQEIDAALEDVGLKPDVIRAMGPEDLTTLSGGELQRLVLARLFLHRPQWVIMDEATSALDRAAEEKIFLRLSRKLADTGFIVISHRRPEGLGHVSEVDLSLHSLKSDPQPGLPHLQEASA</sequence>
<dbReference type="GO" id="GO:0016887">
    <property type="term" value="F:ATP hydrolysis activity"/>
    <property type="evidence" value="ECO:0007669"/>
    <property type="project" value="InterPro"/>
</dbReference>
<evidence type="ECO:0000256" key="3">
    <source>
        <dbReference type="ARBA" id="ARBA00022448"/>
    </source>
</evidence>
<evidence type="ECO:0000256" key="1">
    <source>
        <dbReference type="ARBA" id="ARBA00004651"/>
    </source>
</evidence>
<feature type="transmembrane region" description="Helical" evidence="9">
    <location>
        <begin position="21"/>
        <end position="46"/>
    </location>
</feature>
<evidence type="ECO:0000313" key="12">
    <source>
        <dbReference type="EMBL" id="MBB6013881.1"/>
    </source>
</evidence>
<dbReference type="GO" id="GO:0005886">
    <property type="term" value="C:plasma membrane"/>
    <property type="evidence" value="ECO:0007669"/>
    <property type="project" value="UniProtKB-SubCell"/>
</dbReference>